<evidence type="ECO:0000313" key="3">
    <source>
        <dbReference type="Proteomes" id="UP001497744"/>
    </source>
</evidence>
<feature type="region of interest" description="Disordered" evidence="1">
    <location>
        <begin position="762"/>
        <end position="784"/>
    </location>
</feature>
<dbReference type="RefSeq" id="XP_067716023.1">
    <property type="nucleotide sequence ID" value="XM_067859922.1"/>
</dbReference>
<evidence type="ECO:0000256" key="1">
    <source>
        <dbReference type="SAM" id="MobiDB-lite"/>
    </source>
</evidence>
<keyword evidence="3" id="KW-1185">Reference proteome</keyword>
<organism evidence="2 3">
    <name type="scientific">Babesia caballi</name>
    <dbReference type="NCBI Taxonomy" id="5871"/>
    <lineage>
        <taxon>Eukaryota</taxon>
        <taxon>Sar</taxon>
        <taxon>Alveolata</taxon>
        <taxon>Apicomplexa</taxon>
        <taxon>Aconoidasida</taxon>
        <taxon>Piroplasmida</taxon>
        <taxon>Babesiidae</taxon>
        <taxon>Babesia</taxon>
    </lineage>
</organism>
<proteinExistence type="predicted"/>
<dbReference type="EMBL" id="BPLF01000003">
    <property type="protein sequence ID" value="GIX63954.1"/>
    <property type="molecule type" value="Genomic_DNA"/>
</dbReference>
<sequence length="803" mass="88725">MADNVLSLAFVGRLGLANLRGDAKVEAVKAALRGVEAQLEDERRLNAAVSSHAGDDSAQQPSGGAAAPVAAVRVEPAAKSQTTAPEVEMMLHLLREKEMEAEEKTEAIASSRQHLNTQLITVARELIAQARDRTAWCSLVDAEPEEQGKVKWEGMPRLIALVVVAMALENIENVKSSVVVPALSNHVKHAFRYSFQSPKSDLCVVDHPEWAINYLRDAVRKYHVLFQLVKHEISSSTDELFNALIPEAETTALGDLGQKLRQGFHGLCAEFAQYSFVQKWALELAKEARAFVFSRLPLLVYEYRMTLSDTLLTMHQVTNITRTSGPQTKLSVSQTLFTDELRLNVMYNLLRAMTELATAVRAMDGAAAYEVFADMDRNTTIPCLALKYEADENEMVFELNHERKELCGALDALIALEKAAATGVVRKLFADDGIMEGIKCSSTTHDNWYLQDGGYLTHPVNTLVALLKMFDERCKCMETTKSRGEFATRVMVPVVNAYVEYIKSKWNAEDDVLRSCSLTAFLIDSTALLYDFLLRYPYSQYMAPVVSVVEKVTTKMVAIIGDYVDDLIQEPFSRVHDRRLEVMGTVSEKLMQLAVHCSAKSYKQILRRTVETVEQRLAAVLIPQRASQIILNHGAHLEMATHNCDVIYHELKVLTDGKYCPEDLQLIEVCVRGSVLTDAQDIKTLLSTNAEELVAALDAIKGCAAVEPVFRDASTGPCPPHRGARRSESNECRSSVTGSLLIESGSADFADAETAFDDILRLDDTSSDGSPRSQEDGEEPGDAALAGEALVIEKVKQRLKVGC</sequence>
<feature type="compositionally biased region" description="Low complexity" evidence="1">
    <location>
        <begin position="57"/>
        <end position="68"/>
    </location>
</feature>
<evidence type="ECO:0000313" key="2">
    <source>
        <dbReference type="EMBL" id="GIX63954.1"/>
    </source>
</evidence>
<reference evidence="2 3" key="1">
    <citation type="submission" date="2021-06" db="EMBL/GenBank/DDBJ databases">
        <title>Genome sequence of Babesia caballi.</title>
        <authorList>
            <person name="Yamagishi J."/>
            <person name="Kidaka T."/>
            <person name="Ochi A."/>
        </authorList>
    </citation>
    <scope>NUCLEOTIDE SEQUENCE [LARGE SCALE GENOMIC DNA]</scope>
    <source>
        <strain evidence="2">USDA-D6B2</strain>
    </source>
</reference>
<accession>A0AAV4LV77</accession>
<comment type="caution">
    <text evidence="2">The sequence shown here is derived from an EMBL/GenBank/DDBJ whole genome shotgun (WGS) entry which is preliminary data.</text>
</comment>
<dbReference type="AlphaFoldDB" id="A0AAV4LV77"/>
<feature type="region of interest" description="Disordered" evidence="1">
    <location>
        <begin position="49"/>
        <end position="68"/>
    </location>
</feature>
<gene>
    <name evidence="2" type="ORF">BcabD6B2_33890</name>
</gene>
<dbReference type="GeneID" id="94195435"/>
<protein>
    <submittedName>
        <fullName evidence="2">CBS domain -containing protein, putative</fullName>
    </submittedName>
</protein>
<dbReference type="Proteomes" id="UP001497744">
    <property type="component" value="Unassembled WGS sequence"/>
</dbReference>
<name>A0AAV4LV77_BABCB</name>